<dbReference type="Proteomes" id="UP000307440">
    <property type="component" value="Unassembled WGS sequence"/>
</dbReference>
<feature type="compositionally biased region" description="Low complexity" evidence="1">
    <location>
        <begin position="358"/>
        <end position="367"/>
    </location>
</feature>
<feature type="compositionally biased region" description="Acidic residues" evidence="1">
    <location>
        <begin position="340"/>
        <end position="357"/>
    </location>
</feature>
<dbReference type="EMBL" id="ML210622">
    <property type="protein sequence ID" value="TFK16855.1"/>
    <property type="molecule type" value="Genomic_DNA"/>
</dbReference>
<evidence type="ECO:0000313" key="2">
    <source>
        <dbReference type="EMBL" id="TFK16855.1"/>
    </source>
</evidence>
<feature type="region of interest" description="Disordered" evidence="1">
    <location>
        <begin position="285"/>
        <end position="313"/>
    </location>
</feature>
<evidence type="ECO:0000313" key="3">
    <source>
        <dbReference type="Proteomes" id="UP000307440"/>
    </source>
</evidence>
<proteinExistence type="predicted"/>
<feature type="compositionally biased region" description="Polar residues" evidence="1">
    <location>
        <begin position="286"/>
        <end position="298"/>
    </location>
</feature>
<accession>A0A5C3K9W5</accession>
<keyword evidence="3" id="KW-1185">Reference proteome</keyword>
<protein>
    <submittedName>
        <fullName evidence="2">Uncharacterized protein</fullName>
    </submittedName>
</protein>
<feature type="region of interest" description="Disordered" evidence="1">
    <location>
        <begin position="340"/>
        <end position="372"/>
    </location>
</feature>
<reference evidence="2 3" key="1">
    <citation type="journal article" date="2019" name="Nat. Ecol. Evol.">
        <title>Megaphylogeny resolves global patterns of mushroom evolution.</title>
        <authorList>
            <person name="Varga T."/>
            <person name="Krizsan K."/>
            <person name="Foldi C."/>
            <person name="Dima B."/>
            <person name="Sanchez-Garcia M."/>
            <person name="Sanchez-Ramirez S."/>
            <person name="Szollosi G.J."/>
            <person name="Szarkandi J.G."/>
            <person name="Papp V."/>
            <person name="Albert L."/>
            <person name="Andreopoulos W."/>
            <person name="Angelini C."/>
            <person name="Antonin V."/>
            <person name="Barry K.W."/>
            <person name="Bougher N.L."/>
            <person name="Buchanan P."/>
            <person name="Buyck B."/>
            <person name="Bense V."/>
            <person name="Catcheside P."/>
            <person name="Chovatia M."/>
            <person name="Cooper J."/>
            <person name="Damon W."/>
            <person name="Desjardin D."/>
            <person name="Finy P."/>
            <person name="Geml J."/>
            <person name="Haridas S."/>
            <person name="Hughes K."/>
            <person name="Justo A."/>
            <person name="Karasinski D."/>
            <person name="Kautmanova I."/>
            <person name="Kiss B."/>
            <person name="Kocsube S."/>
            <person name="Kotiranta H."/>
            <person name="LaButti K.M."/>
            <person name="Lechner B.E."/>
            <person name="Liimatainen K."/>
            <person name="Lipzen A."/>
            <person name="Lukacs Z."/>
            <person name="Mihaltcheva S."/>
            <person name="Morgado L.N."/>
            <person name="Niskanen T."/>
            <person name="Noordeloos M.E."/>
            <person name="Ohm R.A."/>
            <person name="Ortiz-Santana B."/>
            <person name="Ovrebo C."/>
            <person name="Racz N."/>
            <person name="Riley R."/>
            <person name="Savchenko A."/>
            <person name="Shiryaev A."/>
            <person name="Soop K."/>
            <person name="Spirin V."/>
            <person name="Szebenyi C."/>
            <person name="Tomsovsky M."/>
            <person name="Tulloss R.E."/>
            <person name="Uehling J."/>
            <person name="Grigoriev I.V."/>
            <person name="Vagvolgyi C."/>
            <person name="Papp T."/>
            <person name="Martin F.M."/>
            <person name="Miettinen O."/>
            <person name="Hibbett D.S."/>
            <person name="Nagy L.G."/>
        </authorList>
    </citation>
    <scope>NUCLEOTIDE SEQUENCE [LARGE SCALE GENOMIC DNA]</scope>
    <source>
        <strain evidence="2 3">CBS 121175</strain>
    </source>
</reference>
<name>A0A5C3K9W5_COPMA</name>
<sequence length="637" mass="71323">MSSAIAPLDTPISSSYIQHLGSIYSSLFQNFDPIKLPLLKPLNSELQSSQTLLVRHGKENFNGDNFTDYICLDSELLFSQNQSGSPHSGTAFVRFFHASQALPLCTTPRTPTPVEEYPTPAPPKNVYKVYLVSKSNPLGSPDSNTPNLVLSGYGSHLECPSYQLPLASLERSLSVEEDSFLQDLLAYLRGHYDLKDGLPISQCLEQDPYILFPEQSLVGFPRIDKLLSNSILFCQLLATNTPSSSPETSQSSEEDIPLYNEPLDLTQLQYPPGPEETMEDSYINFEPSTPIHSASNNLAPPGTSPVELSPSPSILSAPEVQTIELEEQSHAPSAMVLEPPMEEDSTLPELISDDSDSDSTSNSGSDFDGIDKLDGRNLNFNPLLSYGLAHSTPHHPHLSEAILHDSFVPIPPILKKPLNHSHSKPFTNNRYANIFSVHQHHIYEALQKLLRELAQTSFLAPHNSAPMFSSTLRLEPLKQRIFAAFPESKDLLYVTTLVSMPGSLGIRTNYWIPYLSLLISIRKYVRFVLQEIDDFFVDVGEDTGLVEYVKKVDARAIFDTTPNPLLFMNEAELFKIALDFFSDHGELIISQTLHEILYFHFPAFHDIVTIRELVMCRLEPSMADELWKFTENYYKGK</sequence>
<organism evidence="2 3">
    <name type="scientific">Coprinopsis marcescibilis</name>
    <name type="common">Agaric fungus</name>
    <name type="synonym">Psathyrella marcescibilis</name>
    <dbReference type="NCBI Taxonomy" id="230819"/>
    <lineage>
        <taxon>Eukaryota</taxon>
        <taxon>Fungi</taxon>
        <taxon>Dikarya</taxon>
        <taxon>Basidiomycota</taxon>
        <taxon>Agaricomycotina</taxon>
        <taxon>Agaricomycetes</taxon>
        <taxon>Agaricomycetidae</taxon>
        <taxon>Agaricales</taxon>
        <taxon>Agaricineae</taxon>
        <taxon>Psathyrellaceae</taxon>
        <taxon>Coprinopsis</taxon>
    </lineage>
</organism>
<gene>
    <name evidence="2" type="ORF">FA15DRAFT_711344</name>
</gene>
<evidence type="ECO:0000256" key="1">
    <source>
        <dbReference type="SAM" id="MobiDB-lite"/>
    </source>
</evidence>
<dbReference type="AlphaFoldDB" id="A0A5C3K9W5"/>